<organism evidence="1 2">
    <name type="scientific">Vibrio diabolicus</name>
    <dbReference type="NCBI Taxonomy" id="50719"/>
    <lineage>
        <taxon>Bacteria</taxon>
        <taxon>Pseudomonadati</taxon>
        <taxon>Pseudomonadota</taxon>
        <taxon>Gammaproteobacteria</taxon>
        <taxon>Vibrionales</taxon>
        <taxon>Vibrionaceae</taxon>
        <taxon>Vibrio</taxon>
        <taxon>Vibrio diabolicus subgroup</taxon>
    </lineage>
</organism>
<reference evidence="1 2" key="1">
    <citation type="submission" date="2021-01" db="EMBL/GenBank/DDBJ databases">
        <title>Characterization of a novel blaVMB-2- harboring plasmid in Vibrio diabolicus.</title>
        <authorList>
            <person name="Liu M."/>
        </authorList>
    </citation>
    <scope>NUCLEOTIDE SEQUENCE [LARGE SCALE GENOMIC DNA]</scope>
    <source>
        <strain evidence="1 2">SLV18</strain>
    </source>
</reference>
<dbReference type="Proteomes" id="UP000596337">
    <property type="component" value="Chromosome 2"/>
</dbReference>
<gene>
    <name evidence="1" type="ORF">JOS67_17795</name>
</gene>
<name>A0AA92R9B0_9VIBR</name>
<dbReference type="EMBL" id="CP069197">
    <property type="protein sequence ID" value="QRG85494.1"/>
    <property type="molecule type" value="Genomic_DNA"/>
</dbReference>
<evidence type="ECO:0000313" key="2">
    <source>
        <dbReference type="Proteomes" id="UP000596337"/>
    </source>
</evidence>
<dbReference type="RefSeq" id="WP_005391876.1">
    <property type="nucleotide sequence ID" value="NZ_CAJDZP010000005.1"/>
</dbReference>
<proteinExistence type="predicted"/>
<accession>A0AA92R9B0</accession>
<sequence length="175" mass="19179">MEITIVLATLAFIALAALPTLLHIHRQAYASMLHSSNSSLGTALKFFNARVVIDNAAEQNQVHYIDRNVKTLSGMPEASANSIGALLEIDLPQSGVSKIDVPCKGSDFCIIGQQHPNSTHFVSIPDYQFVDQSGLDRVVYIWPQGYTLAEEACYFYYVNQASTESIVRGHVTEGC</sequence>
<dbReference type="GeneID" id="45029601"/>
<protein>
    <submittedName>
        <fullName evidence="1">Uncharacterized protein</fullName>
    </submittedName>
</protein>
<evidence type="ECO:0000313" key="1">
    <source>
        <dbReference type="EMBL" id="QRG85494.1"/>
    </source>
</evidence>
<dbReference type="AlphaFoldDB" id="A0AA92R9B0"/>